<feature type="transmembrane region" description="Helical" evidence="1">
    <location>
        <begin position="347"/>
        <end position="364"/>
    </location>
</feature>
<protein>
    <submittedName>
        <fullName evidence="4">Heparan-alpha-glucosaminide N-acetyltransferase domain-containing protein</fullName>
    </submittedName>
</protein>
<dbReference type="InterPro" id="IPR007349">
    <property type="entry name" value="DUF418"/>
</dbReference>
<dbReference type="Proteomes" id="UP001366503">
    <property type="component" value="Unassembled WGS sequence"/>
</dbReference>
<keyword evidence="5" id="KW-1185">Reference proteome</keyword>
<feature type="transmembrane region" description="Helical" evidence="1">
    <location>
        <begin position="72"/>
        <end position="90"/>
    </location>
</feature>
<feature type="transmembrane region" description="Helical" evidence="1">
    <location>
        <begin position="148"/>
        <end position="168"/>
    </location>
</feature>
<keyword evidence="1" id="KW-1133">Transmembrane helix</keyword>
<dbReference type="InterPro" id="IPR012429">
    <property type="entry name" value="HGSNAT_cat"/>
</dbReference>
<dbReference type="PANTHER" id="PTHR30590">
    <property type="entry name" value="INNER MEMBRANE PROTEIN"/>
    <property type="match status" value="1"/>
</dbReference>
<dbReference type="Pfam" id="PF04235">
    <property type="entry name" value="DUF418"/>
    <property type="match status" value="1"/>
</dbReference>
<evidence type="ECO:0000313" key="5">
    <source>
        <dbReference type="Proteomes" id="UP001366503"/>
    </source>
</evidence>
<dbReference type="PANTHER" id="PTHR30590:SF3">
    <property type="entry name" value="HYPOTHETICAL MEMBRANE SPANNING PROTEIN"/>
    <property type="match status" value="1"/>
</dbReference>
<feature type="domain" description="Heparan-alpha-glucosaminide N-acetyltransferase catalytic" evidence="3">
    <location>
        <begin position="30"/>
        <end position="216"/>
    </location>
</feature>
<accession>A0ABU8K8E4</accession>
<proteinExistence type="predicted"/>
<feature type="transmembrane region" description="Helical" evidence="1">
    <location>
        <begin position="320"/>
        <end position="341"/>
    </location>
</feature>
<evidence type="ECO:0000259" key="2">
    <source>
        <dbReference type="Pfam" id="PF04235"/>
    </source>
</evidence>
<reference evidence="4 5" key="1">
    <citation type="submission" date="2022-12" db="EMBL/GenBank/DDBJ databases">
        <authorList>
            <person name="Muema E."/>
        </authorList>
    </citation>
    <scope>NUCLEOTIDE SEQUENCE [LARGE SCALE GENOMIC DNA]</scope>
    <source>
        <strain evidence="5">1330</strain>
    </source>
</reference>
<keyword evidence="1" id="KW-0472">Membrane</keyword>
<evidence type="ECO:0000313" key="4">
    <source>
        <dbReference type="EMBL" id="MEI9401984.1"/>
    </source>
</evidence>
<dbReference type="Pfam" id="PF07786">
    <property type="entry name" value="HGSNAT_cat"/>
    <property type="match status" value="1"/>
</dbReference>
<dbReference type="EMBL" id="JAPYKO010000003">
    <property type="protein sequence ID" value="MEI9401984.1"/>
    <property type="molecule type" value="Genomic_DNA"/>
</dbReference>
<feature type="transmembrane region" description="Helical" evidence="1">
    <location>
        <begin position="287"/>
        <end position="308"/>
    </location>
</feature>
<evidence type="ECO:0000256" key="1">
    <source>
        <dbReference type="SAM" id="Phobius"/>
    </source>
</evidence>
<sequence>MSFFRHNSNLEANAGVAGGANSGRHSPANRLVGVDLARGLAVFGMYAAHVGPSPREGGVTGFILELAHGRSSALFAFLAGFSLVLIIGRVPKTAQAGRQAQIKVVIRALILLSLGMLLQETGTPVRVVLSYYGLCFLLVLPLYRLDSFALAAIALSTALVFPQLRFLINAVMDKGMDQPLITLLISGWYPAVTWIPFMIAGMAVARLNLTKMITHQWLATAGIALAVFGYGGSALALHYVPGVAQTITAQGGKVGDLWWSDAGGFNSWMAFGDEAVWLWVASPHSETTFSILGNTGVALLVLAISLAVSDTRLRALTAPIATVGSMSLTAYVLHIGGIWVLQPGSSSLYLLGFLLAISAFAMLWRRAFGRGPLEALMGGAANLSRCVP</sequence>
<feature type="domain" description="DUF418" evidence="2">
    <location>
        <begin position="284"/>
        <end position="377"/>
    </location>
</feature>
<feature type="transmembrane region" description="Helical" evidence="1">
    <location>
        <begin position="102"/>
        <end position="119"/>
    </location>
</feature>
<feature type="transmembrane region" description="Helical" evidence="1">
    <location>
        <begin position="217"/>
        <end position="240"/>
    </location>
</feature>
<organism evidence="4 5">
    <name type="scientific">Mesorhizobium argentiipisi</name>
    <dbReference type="NCBI Taxonomy" id="3015175"/>
    <lineage>
        <taxon>Bacteria</taxon>
        <taxon>Pseudomonadati</taxon>
        <taxon>Pseudomonadota</taxon>
        <taxon>Alphaproteobacteria</taxon>
        <taxon>Hyphomicrobiales</taxon>
        <taxon>Phyllobacteriaceae</taxon>
        <taxon>Mesorhizobium</taxon>
    </lineage>
</organism>
<evidence type="ECO:0000259" key="3">
    <source>
        <dbReference type="Pfam" id="PF07786"/>
    </source>
</evidence>
<gene>
    <name evidence="4" type="ORF">O7A05_07360</name>
</gene>
<name>A0ABU8K8E4_9HYPH</name>
<dbReference type="InterPro" id="IPR052529">
    <property type="entry name" value="Bact_Transport_Assoc"/>
</dbReference>
<keyword evidence="1" id="KW-0812">Transmembrane</keyword>
<feature type="transmembrane region" description="Helical" evidence="1">
    <location>
        <begin position="180"/>
        <end position="205"/>
    </location>
</feature>
<comment type="caution">
    <text evidence="4">The sequence shown here is derived from an EMBL/GenBank/DDBJ whole genome shotgun (WGS) entry which is preliminary data.</text>
</comment>